<evidence type="ECO:0000313" key="2">
    <source>
        <dbReference type="EMBL" id="ROO90135.1"/>
    </source>
</evidence>
<sequence>MRNVFDGEERPPRSALGALLTFGAGVLAGGIVCGVVLALPRPVRKAERTAETLTPPVVRVPVDGTDVRVTVDHRRVRVENVSRGQTGRLRLEFRARHRVPADCGDCVWPRGLPPGGTLTVTLRGEDGPVRVRAVTEVPDRAPADNEARAR</sequence>
<proteinExistence type="predicted"/>
<dbReference type="Proteomes" id="UP000272400">
    <property type="component" value="Unassembled WGS sequence"/>
</dbReference>
<keyword evidence="3" id="KW-1185">Reference proteome</keyword>
<keyword evidence="1" id="KW-0812">Transmembrane</keyword>
<organism evidence="2 3">
    <name type="scientific">Actinocorallia herbida</name>
    <dbReference type="NCBI Taxonomy" id="58109"/>
    <lineage>
        <taxon>Bacteria</taxon>
        <taxon>Bacillati</taxon>
        <taxon>Actinomycetota</taxon>
        <taxon>Actinomycetes</taxon>
        <taxon>Streptosporangiales</taxon>
        <taxon>Thermomonosporaceae</taxon>
        <taxon>Actinocorallia</taxon>
    </lineage>
</organism>
<feature type="transmembrane region" description="Helical" evidence="1">
    <location>
        <begin position="15"/>
        <end position="39"/>
    </location>
</feature>
<keyword evidence="1" id="KW-1133">Transmembrane helix</keyword>
<evidence type="ECO:0000256" key="1">
    <source>
        <dbReference type="SAM" id="Phobius"/>
    </source>
</evidence>
<evidence type="ECO:0000313" key="3">
    <source>
        <dbReference type="Proteomes" id="UP000272400"/>
    </source>
</evidence>
<comment type="caution">
    <text evidence="2">The sequence shown here is derived from an EMBL/GenBank/DDBJ whole genome shotgun (WGS) entry which is preliminary data.</text>
</comment>
<accession>A0A3N1D9D1</accession>
<name>A0A3N1D9D1_9ACTN</name>
<gene>
    <name evidence="2" type="ORF">EDD29_7851</name>
</gene>
<protein>
    <submittedName>
        <fullName evidence="2">Uncharacterized protein</fullName>
    </submittedName>
</protein>
<reference evidence="2 3" key="1">
    <citation type="submission" date="2018-11" db="EMBL/GenBank/DDBJ databases">
        <title>Sequencing the genomes of 1000 actinobacteria strains.</title>
        <authorList>
            <person name="Klenk H.-P."/>
        </authorList>
    </citation>
    <scope>NUCLEOTIDE SEQUENCE [LARGE SCALE GENOMIC DNA]</scope>
    <source>
        <strain evidence="2 3">DSM 44254</strain>
    </source>
</reference>
<keyword evidence="1" id="KW-0472">Membrane</keyword>
<dbReference type="AlphaFoldDB" id="A0A3N1D9D1"/>
<dbReference type="EMBL" id="RJKE01000001">
    <property type="protein sequence ID" value="ROO90135.1"/>
    <property type="molecule type" value="Genomic_DNA"/>
</dbReference>